<gene>
    <name evidence="2" type="ORF">ANAPC1_00862</name>
</gene>
<evidence type="ECO:0000313" key="3">
    <source>
        <dbReference type="Proteomes" id="UP000078419"/>
    </source>
</evidence>
<name>A0AA45ZHT7_ANAPH</name>
<keyword evidence="1" id="KW-0812">Transmembrane</keyword>
<evidence type="ECO:0000313" key="2">
    <source>
        <dbReference type="EMBL" id="SBO14503.1"/>
    </source>
</evidence>
<dbReference type="AlphaFoldDB" id="A0AA45ZHT7"/>
<keyword evidence="1" id="KW-0472">Membrane</keyword>
<feature type="transmembrane region" description="Helical" evidence="1">
    <location>
        <begin position="55"/>
        <end position="75"/>
    </location>
</feature>
<protein>
    <submittedName>
        <fullName evidence="2">Uncharacterized protein</fullName>
    </submittedName>
</protein>
<dbReference type="EMBL" id="FLLR01000036">
    <property type="protein sequence ID" value="SBO14503.1"/>
    <property type="molecule type" value="Genomic_DNA"/>
</dbReference>
<reference evidence="3" key="1">
    <citation type="submission" date="2016-03" db="EMBL/GenBank/DDBJ databases">
        <authorList>
            <person name="Loux Valentin"/>
        </authorList>
    </citation>
    <scope>NUCLEOTIDE SEQUENCE [LARGE SCALE GENOMIC DNA]</scope>
    <source>
        <strain evidence="3">C1</strain>
    </source>
</reference>
<proteinExistence type="predicted"/>
<feature type="transmembrane region" description="Helical" evidence="1">
    <location>
        <begin position="20"/>
        <end position="43"/>
    </location>
</feature>
<keyword evidence="1" id="KW-1133">Transmembrane helix</keyword>
<sequence>MIHHSESKRHTLTYFYYKQSFWIVLCPIRFFAASLLTALSKVLSKRISHTNAADLNKFFASFFAFLKLIQVVVFIRETTVATCIT</sequence>
<comment type="caution">
    <text evidence="2">The sequence shown here is derived from an EMBL/GenBank/DDBJ whole genome shotgun (WGS) entry which is preliminary data.</text>
</comment>
<evidence type="ECO:0000256" key="1">
    <source>
        <dbReference type="SAM" id="Phobius"/>
    </source>
</evidence>
<accession>A0AA45ZHT7</accession>
<organism evidence="2 3">
    <name type="scientific">Anaplasma phagocytophilum</name>
    <name type="common">Ehrlichia phagocytophila</name>
    <dbReference type="NCBI Taxonomy" id="948"/>
    <lineage>
        <taxon>Bacteria</taxon>
        <taxon>Pseudomonadati</taxon>
        <taxon>Pseudomonadota</taxon>
        <taxon>Alphaproteobacteria</taxon>
        <taxon>Rickettsiales</taxon>
        <taxon>Anaplasmataceae</taxon>
        <taxon>Anaplasma</taxon>
        <taxon>phagocytophilum group</taxon>
    </lineage>
</organism>
<dbReference type="Proteomes" id="UP000078419">
    <property type="component" value="Unassembled WGS sequence"/>
</dbReference>